<dbReference type="PROSITE" id="PS50003">
    <property type="entry name" value="PH_DOMAIN"/>
    <property type="match status" value="1"/>
</dbReference>
<accession>A0A8K0CPY0</accession>
<feature type="compositionally biased region" description="Low complexity" evidence="3">
    <location>
        <begin position="18"/>
        <end position="27"/>
    </location>
</feature>
<protein>
    <recommendedName>
        <fullName evidence="4">PH domain-containing protein</fullName>
    </recommendedName>
</protein>
<dbReference type="OrthoDB" id="6769612at2759"/>
<dbReference type="InterPro" id="IPR011993">
    <property type="entry name" value="PH-like_dom_sf"/>
</dbReference>
<feature type="non-terminal residue" evidence="5">
    <location>
        <position position="98"/>
    </location>
</feature>
<dbReference type="AlphaFoldDB" id="A0A8K0CPY0"/>
<evidence type="ECO:0000256" key="1">
    <source>
        <dbReference type="ARBA" id="ARBA00022771"/>
    </source>
</evidence>
<feature type="domain" description="PH" evidence="4">
    <location>
        <begin position="59"/>
        <end position="98"/>
    </location>
</feature>
<dbReference type="SUPFAM" id="SSF50729">
    <property type="entry name" value="PH domain-like"/>
    <property type="match status" value="1"/>
</dbReference>
<evidence type="ECO:0000313" key="5">
    <source>
        <dbReference type="EMBL" id="KAF2889016.1"/>
    </source>
</evidence>
<keyword evidence="6" id="KW-1185">Reference proteome</keyword>
<dbReference type="InterPro" id="IPR001849">
    <property type="entry name" value="PH_domain"/>
</dbReference>
<evidence type="ECO:0000259" key="4">
    <source>
        <dbReference type="PROSITE" id="PS50003"/>
    </source>
</evidence>
<keyword evidence="2" id="KW-0040">ANK repeat</keyword>
<organism evidence="5 6">
    <name type="scientific">Ignelater luminosus</name>
    <name type="common">Cucubano</name>
    <name type="synonym">Pyrophorus luminosus</name>
    <dbReference type="NCBI Taxonomy" id="2038154"/>
    <lineage>
        <taxon>Eukaryota</taxon>
        <taxon>Metazoa</taxon>
        <taxon>Ecdysozoa</taxon>
        <taxon>Arthropoda</taxon>
        <taxon>Hexapoda</taxon>
        <taxon>Insecta</taxon>
        <taxon>Pterygota</taxon>
        <taxon>Neoptera</taxon>
        <taxon>Endopterygota</taxon>
        <taxon>Coleoptera</taxon>
        <taxon>Polyphaga</taxon>
        <taxon>Elateriformia</taxon>
        <taxon>Elateroidea</taxon>
        <taxon>Elateridae</taxon>
        <taxon>Agrypninae</taxon>
        <taxon>Pyrophorini</taxon>
        <taxon>Ignelater</taxon>
    </lineage>
</organism>
<keyword evidence="1" id="KW-0862">Zinc</keyword>
<evidence type="ECO:0000256" key="2">
    <source>
        <dbReference type="ARBA" id="ARBA00023043"/>
    </source>
</evidence>
<feature type="region of interest" description="Disordered" evidence="3">
    <location>
        <begin position="1"/>
        <end position="58"/>
    </location>
</feature>
<keyword evidence="1" id="KW-0479">Metal-binding</keyword>
<dbReference type="EMBL" id="VTPC01071697">
    <property type="protein sequence ID" value="KAF2889016.1"/>
    <property type="molecule type" value="Genomic_DNA"/>
</dbReference>
<dbReference type="GO" id="GO:0008270">
    <property type="term" value="F:zinc ion binding"/>
    <property type="evidence" value="ECO:0007669"/>
    <property type="project" value="UniProtKB-KW"/>
</dbReference>
<evidence type="ECO:0000256" key="3">
    <source>
        <dbReference type="SAM" id="MobiDB-lite"/>
    </source>
</evidence>
<reference evidence="5" key="1">
    <citation type="submission" date="2019-08" db="EMBL/GenBank/DDBJ databases">
        <title>The genome of the North American firefly Photinus pyralis.</title>
        <authorList>
            <consortium name="Photinus pyralis genome working group"/>
            <person name="Fallon T.R."/>
            <person name="Sander Lower S.E."/>
            <person name="Weng J.-K."/>
        </authorList>
    </citation>
    <scope>NUCLEOTIDE SEQUENCE</scope>
    <source>
        <strain evidence="5">TRF0915ILg1</strain>
        <tissue evidence="5">Whole body</tissue>
    </source>
</reference>
<dbReference type="GO" id="GO:0003924">
    <property type="term" value="F:GTPase activity"/>
    <property type="evidence" value="ECO:0007669"/>
    <property type="project" value="TreeGrafter"/>
</dbReference>
<sequence>MDNIQVPQAVQKDSKDLPTPSSTPTTSRKSRRRSNLFTPSKKGDDKLKNGGDIGSGRAIPIKQGYLYKRSNKPLNKEWKKKYVTLCDDGRLTYHPSLH</sequence>
<comment type="caution">
    <text evidence="5">The sequence shown here is derived from an EMBL/GenBank/DDBJ whole genome shotgun (WGS) entry which is preliminary data.</text>
</comment>
<gene>
    <name evidence="5" type="ORF">ILUMI_17157</name>
</gene>
<evidence type="ECO:0000313" key="6">
    <source>
        <dbReference type="Proteomes" id="UP000801492"/>
    </source>
</evidence>
<keyword evidence="1" id="KW-0863">Zinc-finger</keyword>
<dbReference type="PANTHER" id="PTHR45819">
    <property type="entry name" value="CENTAURIN-GAMMA-1A"/>
    <property type="match status" value="1"/>
</dbReference>
<dbReference type="Proteomes" id="UP000801492">
    <property type="component" value="Unassembled WGS sequence"/>
</dbReference>
<dbReference type="InterPro" id="IPR051282">
    <property type="entry name" value="Arf-GAP_GTPase_ANK_PH"/>
</dbReference>
<dbReference type="PANTHER" id="PTHR45819:SF5">
    <property type="entry name" value="CENTAURIN-GAMMA-1A"/>
    <property type="match status" value="1"/>
</dbReference>
<dbReference type="Gene3D" id="2.30.29.30">
    <property type="entry name" value="Pleckstrin-homology domain (PH domain)/Phosphotyrosine-binding domain (PTB)"/>
    <property type="match status" value="1"/>
</dbReference>
<proteinExistence type="predicted"/>
<name>A0A8K0CPY0_IGNLU</name>
<dbReference type="GO" id="GO:0005096">
    <property type="term" value="F:GTPase activator activity"/>
    <property type="evidence" value="ECO:0007669"/>
    <property type="project" value="TreeGrafter"/>
</dbReference>